<gene>
    <name evidence="1" type="ORF">SHM7688_03908</name>
</gene>
<organism evidence="1 2">
    <name type="scientific">Shimia marina</name>
    <dbReference type="NCBI Taxonomy" id="321267"/>
    <lineage>
        <taxon>Bacteria</taxon>
        <taxon>Pseudomonadati</taxon>
        <taxon>Pseudomonadota</taxon>
        <taxon>Alphaproteobacteria</taxon>
        <taxon>Rhodobacterales</taxon>
        <taxon>Roseobacteraceae</taxon>
    </lineage>
</organism>
<sequence length="65" mass="7051">MSNASVHTKAKQAASAFIREAREAGWLRAKFEIKPDGSVTVDAGMVDPEVADDFLSSDLRMVNDP</sequence>
<dbReference type="EMBL" id="CYPW01000041">
    <property type="protein sequence ID" value="CUH54437.1"/>
    <property type="molecule type" value="Genomic_DNA"/>
</dbReference>
<dbReference type="Proteomes" id="UP000054823">
    <property type="component" value="Unassembled WGS sequence"/>
</dbReference>
<keyword evidence="2" id="KW-1185">Reference proteome</keyword>
<dbReference type="STRING" id="321267.SHM7688_03908"/>
<dbReference type="OrthoDB" id="7868299at2"/>
<evidence type="ECO:0000313" key="2">
    <source>
        <dbReference type="Proteomes" id="UP000054823"/>
    </source>
</evidence>
<proteinExistence type="predicted"/>
<accession>A0A0P1EW47</accession>
<evidence type="ECO:0000313" key="1">
    <source>
        <dbReference type="EMBL" id="CUH54437.1"/>
    </source>
</evidence>
<dbReference type="AlphaFoldDB" id="A0A0P1EW47"/>
<protein>
    <submittedName>
        <fullName evidence="1">Uncharacterized protein</fullName>
    </submittedName>
</protein>
<name>A0A0P1EW47_9RHOB</name>
<dbReference type="RefSeq" id="WP_058241587.1">
    <property type="nucleotide sequence ID" value="NZ_CYPW01000041.1"/>
</dbReference>
<reference evidence="1 2" key="1">
    <citation type="submission" date="2015-09" db="EMBL/GenBank/DDBJ databases">
        <authorList>
            <consortium name="Swine Surveillance"/>
        </authorList>
    </citation>
    <scope>NUCLEOTIDE SEQUENCE [LARGE SCALE GENOMIC DNA]</scope>
    <source>
        <strain evidence="1 2">CECT 7688</strain>
    </source>
</reference>